<accession>A0A6L8LCF8</accession>
<dbReference type="EMBL" id="WWEN01000001">
    <property type="protein sequence ID" value="MYM53737.1"/>
    <property type="molecule type" value="Genomic_DNA"/>
</dbReference>
<reference evidence="2 3" key="1">
    <citation type="submission" date="2020-01" db="EMBL/GenBank/DDBJ databases">
        <authorList>
            <person name="Chen S."/>
        </authorList>
    </citation>
    <scope>NUCLEOTIDE SEQUENCE [LARGE SCALE GENOMIC DNA]</scope>
    <source>
        <strain evidence="2 3">GS-10</strain>
    </source>
</reference>
<proteinExistence type="predicted"/>
<dbReference type="RefSeq" id="WP_160971455.1">
    <property type="nucleotide sequence ID" value="NZ_WWEN01000001.1"/>
</dbReference>
<evidence type="ECO:0000313" key="2">
    <source>
        <dbReference type="EMBL" id="MYM53737.1"/>
    </source>
</evidence>
<dbReference type="Proteomes" id="UP000479043">
    <property type="component" value="Unassembled WGS sequence"/>
</dbReference>
<name>A0A6L8LCF8_9RHOB</name>
<evidence type="ECO:0000313" key="3">
    <source>
        <dbReference type="Proteomes" id="UP000479043"/>
    </source>
</evidence>
<feature type="region of interest" description="Disordered" evidence="1">
    <location>
        <begin position="1"/>
        <end position="21"/>
    </location>
</feature>
<evidence type="ECO:0000256" key="1">
    <source>
        <dbReference type="SAM" id="MobiDB-lite"/>
    </source>
</evidence>
<protein>
    <submittedName>
        <fullName evidence="2">Uncharacterized protein</fullName>
    </submittedName>
</protein>
<dbReference type="AlphaFoldDB" id="A0A6L8LCF8"/>
<sequence>MTVHQPTFDEAGSHAALGDASAAPDPDLEVAPFARLTIGDTVFEVGTVLTDIVAAGEAHDILAFRPNADTPWKQLRATLEEGWRPVAAEVVRNTRDALHDYVGMHMIRRSGSFRAGGRVSLTLFGFDWEVRLSSDGKRAQVRLPDMSWEEVDPNLVAEHQDFKELAIASLIKSRPSIHKVFEDDVEAWALRLAAGASVVPIM</sequence>
<comment type="caution">
    <text evidence="2">The sequence shown here is derived from an EMBL/GenBank/DDBJ whole genome shotgun (WGS) entry which is preliminary data.</text>
</comment>
<organism evidence="2 3">
    <name type="scientific">Thalassovita mangrovi</name>
    <dbReference type="NCBI Taxonomy" id="2692236"/>
    <lineage>
        <taxon>Bacteria</taxon>
        <taxon>Pseudomonadati</taxon>
        <taxon>Pseudomonadota</taxon>
        <taxon>Alphaproteobacteria</taxon>
        <taxon>Rhodobacterales</taxon>
        <taxon>Roseobacteraceae</taxon>
        <taxon>Thalassovita</taxon>
    </lineage>
</organism>
<keyword evidence="3" id="KW-1185">Reference proteome</keyword>
<gene>
    <name evidence="2" type="ORF">GR167_00345</name>
</gene>